<dbReference type="RefSeq" id="WP_013187966.1">
    <property type="nucleotide sequence ID" value="NC_014230.1"/>
</dbReference>
<dbReference type="SMART" id="SM00028">
    <property type="entry name" value="TPR"/>
    <property type="match status" value="5"/>
</dbReference>
<evidence type="ECO:0000256" key="1">
    <source>
        <dbReference type="ARBA" id="ARBA00022737"/>
    </source>
</evidence>
<feature type="repeat" description="TPR" evidence="3">
    <location>
        <begin position="220"/>
        <end position="253"/>
    </location>
</feature>
<dbReference type="OrthoDB" id="1149028at2"/>
<evidence type="ECO:0000256" key="3">
    <source>
        <dbReference type="PROSITE-ProRule" id="PRU00339"/>
    </source>
</evidence>
<feature type="repeat" description="TPR" evidence="3">
    <location>
        <begin position="288"/>
        <end position="321"/>
    </location>
</feature>
<keyword evidence="1" id="KW-0677">Repeat</keyword>
<organism evidence="4 5">
    <name type="scientific">Croceibacter atlanticus (strain ATCC BAA-628 / JCM 21780 / CIP 108009 / IAM 15332 / KCTC 12090 / HTCC2559)</name>
    <dbReference type="NCBI Taxonomy" id="216432"/>
    <lineage>
        <taxon>Bacteria</taxon>
        <taxon>Pseudomonadati</taxon>
        <taxon>Bacteroidota</taxon>
        <taxon>Flavobacteriia</taxon>
        <taxon>Flavobacteriales</taxon>
        <taxon>Flavobacteriaceae</taxon>
        <taxon>Croceibacter</taxon>
    </lineage>
</organism>
<dbReference type="AlphaFoldDB" id="A3U9U9"/>
<reference evidence="4 5" key="1">
    <citation type="journal article" date="2010" name="J. Bacteriol.">
        <title>The complete genome sequence of Croceibacter atlanticus HTCC2559T.</title>
        <authorList>
            <person name="Oh H.M."/>
            <person name="Kang I."/>
            <person name="Ferriera S."/>
            <person name="Giovannoni S.J."/>
            <person name="Cho J.C."/>
        </authorList>
    </citation>
    <scope>NUCLEOTIDE SEQUENCE [LARGE SCALE GENOMIC DNA]</scope>
    <source>
        <strain evidence="5">ATCC BAA-628 / HTCC2559 / KCTC 12090</strain>
    </source>
</reference>
<sequence>MKTRIITVALMAFGVTLFAQKKEIKKAEKALEKESYSEAMTFLNQAEPMLADADEEYKARFYAAKGQAIFKDGSISLDKIQEAVSAYDKALEIEEGMEQATNGKLNAANTVLALATEDYKAQRFSEGAKKYYMTYKLSPVDTSFLYNAAILSVSGNDLESALKYYKELESMNYDGSEVEYTAINKETGEVETFQKDERDLAVRSGQYIKPEDKKSESKKPEIIKNIALIYNDLGKSEEAIAAVEKAMEQNPNDVALMQVEANVYYEMGNMERYKEIMEKVVEQDPNNSALYYNLGISSSKLGDSEAAIGYFKKAAEIDPKNTDAKINIAAEILKEEKPLVEQMNALGTSNADFKKYDELKERRKQIYLSAVPYLESVIEQKPENVEATRVLMNIYYQLDNEAKAKEMKAKLQSFEGN</sequence>
<dbReference type="InterPro" id="IPR011990">
    <property type="entry name" value="TPR-like_helical_dom_sf"/>
</dbReference>
<dbReference type="STRING" id="216432.CA2559_11133"/>
<dbReference type="EMBL" id="CP002046">
    <property type="protein sequence ID" value="EAP86585.1"/>
    <property type="molecule type" value="Genomic_DNA"/>
</dbReference>
<keyword evidence="5" id="KW-1185">Reference proteome</keyword>
<dbReference type="SUPFAM" id="SSF48452">
    <property type="entry name" value="TPR-like"/>
    <property type="match status" value="2"/>
</dbReference>
<proteinExistence type="predicted"/>
<gene>
    <name evidence="4" type="ordered locus">CA2559_11133</name>
</gene>
<dbReference type="GeneID" id="89453953"/>
<dbReference type="eggNOG" id="COG0457">
    <property type="taxonomic scope" value="Bacteria"/>
</dbReference>
<dbReference type="Proteomes" id="UP000002297">
    <property type="component" value="Chromosome"/>
</dbReference>
<accession>A3U9U9</accession>
<dbReference type="InterPro" id="IPR019734">
    <property type="entry name" value="TPR_rpt"/>
</dbReference>
<protein>
    <submittedName>
        <fullName evidence="4">TPR repeat protein</fullName>
    </submittedName>
</protein>
<dbReference type="PROSITE" id="PS50005">
    <property type="entry name" value="TPR"/>
    <property type="match status" value="2"/>
</dbReference>
<name>A3U9U9_CROAH</name>
<dbReference type="PANTHER" id="PTHR44858">
    <property type="entry name" value="TETRATRICOPEPTIDE REPEAT PROTEIN 6"/>
    <property type="match status" value="1"/>
</dbReference>
<evidence type="ECO:0000256" key="2">
    <source>
        <dbReference type="ARBA" id="ARBA00022803"/>
    </source>
</evidence>
<evidence type="ECO:0000313" key="4">
    <source>
        <dbReference type="EMBL" id="EAP86585.1"/>
    </source>
</evidence>
<dbReference type="PROSITE" id="PS50293">
    <property type="entry name" value="TPR_REGION"/>
    <property type="match status" value="1"/>
</dbReference>
<dbReference type="HOGENOM" id="CLU_043019_2_0_10"/>
<dbReference type="Pfam" id="PF14559">
    <property type="entry name" value="TPR_19"/>
    <property type="match status" value="1"/>
</dbReference>
<keyword evidence="2 3" id="KW-0802">TPR repeat</keyword>
<evidence type="ECO:0000313" key="5">
    <source>
        <dbReference type="Proteomes" id="UP000002297"/>
    </source>
</evidence>
<dbReference type="PANTHER" id="PTHR44858:SF1">
    <property type="entry name" value="UDP-N-ACETYLGLUCOSAMINE--PEPTIDE N-ACETYLGLUCOSAMINYLTRANSFERASE SPINDLY-RELATED"/>
    <property type="match status" value="1"/>
</dbReference>
<dbReference type="Gene3D" id="1.25.40.10">
    <property type="entry name" value="Tetratricopeptide repeat domain"/>
    <property type="match status" value="3"/>
</dbReference>
<dbReference type="InterPro" id="IPR050498">
    <property type="entry name" value="Ycf3"/>
</dbReference>
<dbReference type="KEGG" id="cat:CA2559_11133"/>